<organism evidence="1 2">
    <name type="scientific">Lactuca sativa</name>
    <name type="common">Garden lettuce</name>
    <dbReference type="NCBI Taxonomy" id="4236"/>
    <lineage>
        <taxon>Eukaryota</taxon>
        <taxon>Viridiplantae</taxon>
        <taxon>Streptophyta</taxon>
        <taxon>Embryophyta</taxon>
        <taxon>Tracheophyta</taxon>
        <taxon>Spermatophyta</taxon>
        <taxon>Magnoliopsida</taxon>
        <taxon>eudicotyledons</taxon>
        <taxon>Gunneridae</taxon>
        <taxon>Pentapetalae</taxon>
        <taxon>asterids</taxon>
        <taxon>campanulids</taxon>
        <taxon>Asterales</taxon>
        <taxon>Asteraceae</taxon>
        <taxon>Cichorioideae</taxon>
        <taxon>Cichorieae</taxon>
        <taxon>Lactucinae</taxon>
        <taxon>Lactuca</taxon>
    </lineage>
</organism>
<dbReference type="EMBL" id="NBSK02000004">
    <property type="protein sequence ID" value="KAJ0212437.1"/>
    <property type="molecule type" value="Genomic_DNA"/>
</dbReference>
<evidence type="ECO:0000313" key="2">
    <source>
        <dbReference type="Proteomes" id="UP000235145"/>
    </source>
</evidence>
<dbReference type="Proteomes" id="UP000235145">
    <property type="component" value="Unassembled WGS sequence"/>
</dbReference>
<gene>
    <name evidence="1" type="ORF">LSAT_V11C400209820</name>
</gene>
<evidence type="ECO:0000313" key="1">
    <source>
        <dbReference type="EMBL" id="KAJ0212437.1"/>
    </source>
</evidence>
<keyword evidence="2" id="KW-1185">Reference proteome</keyword>
<sequence length="175" mass="21298">MFYFHLLGNIVHRFGKMIKTKVFFWRLVRAYKRNVFEDLWYRFSSTRPQVAAYLSEISRAKWTRAYSPSKRYDCMTSNIPILEFFRRLSHEWCNKRRIDGGKRSTVLTEWTEKVVRKNEERTTGWSVSGVSDAICQMHDFKHGVIMLTKWKRTKVRMRRRFTPFQNRVIGRFLLR</sequence>
<reference evidence="1 2" key="1">
    <citation type="journal article" date="2017" name="Nat. Commun.">
        <title>Genome assembly with in vitro proximity ligation data and whole-genome triplication in lettuce.</title>
        <authorList>
            <person name="Reyes-Chin-Wo S."/>
            <person name="Wang Z."/>
            <person name="Yang X."/>
            <person name="Kozik A."/>
            <person name="Arikit S."/>
            <person name="Song C."/>
            <person name="Xia L."/>
            <person name="Froenicke L."/>
            <person name="Lavelle D.O."/>
            <person name="Truco M.J."/>
            <person name="Xia R."/>
            <person name="Zhu S."/>
            <person name="Xu C."/>
            <person name="Xu H."/>
            <person name="Xu X."/>
            <person name="Cox K."/>
            <person name="Korf I."/>
            <person name="Meyers B.C."/>
            <person name="Michelmore R.W."/>
        </authorList>
    </citation>
    <scope>NUCLEOTIDE SEQUENCE [LARGE SCALE GENOMIC DNA]</scope>
    <source>
        <strain evidence="2">cv. Salinas</strain>
        <tissue evidence="1">Seedlings</tissue>
    </source>
</reference>
<proteinExistence type="predicted"/>
<dbReference type="AlphaFoldDB" id="A0A9R1VRL4"/>
<accession>A0A9R1VRL4</accession>
<protein>
    <submittedName>
        <fullName evidence="1">Uncharacterized protein</fullName>
    </submittedName>
</protein>
<comment type="caution">
    <text evidence="1">The sequence shown here is derived from an EMBL/GenBank/DDBJ whole genome shotgun (WGS) entry which is preliminary data.</text>
</comment>
<name>A0A9R1VRL4_LACSA</name>